<reference evidence="3 4" key="1">
    <citation type="submission" date="2014-11" db="EMBL/GenBank/DDBJ databases">
        <authorList>
            <person name="Zhu J."/>
            <person name="Qi W."/>
            <person name="Song R."/>
        </authorList>
    </citation>
    <scope>NUCLEOTIDE SEQUENCE [LARGE SCALE GENOMIC DNA]</scope>
</reference>
<dbReference type="EMBL" id="CDMY01001019">
    <property type="protein sequence ID" value="CEM39044.1"/>
    <property type="molecule type" value="Genomic_DNA"/>
</dbReference>
<evidence type="ECO:0000313" key="4">
    <source>
        <dbReference type="Proteomes" id="UP000041254"/>
    </source>
</evidence>
<gene>
    <name evidence="3" type="ORF">Vbra_10673</name>
</gene>
<name>A0A0G4H5T9_VITBC</name>
<organism evidence="3 4">
    <name type="scientific">Vitrella brassicaformis (strain CCMP3155)</name>
    <dbReference type="NCBI Taxonomy" id="1169540"/>
    <lineage>
        <taxon>Eukaryota</taxon>
        <taxon>Sar</taxon>
        <taxon>Alveolata</taxon>
        <taxon>Colpodellida</taxon>
        <taxon>Vitrellaceae</taxon>
        <taxon>Vitrella</taxon>
    </lineage>
</organism>
<feature type="chain" id="PRO_5005191010" evidence="2">
    <location>
        <begin position="22"/>
        <end position="448"/>
    </location>
</feature>
<keyword evidence="4" id="KW-1185">Reference proteome</keyword>
<keyword evidence="2" id="KW-0732">Signal</keyword>
<evidence type="ECO:0000256" key="2">
    <source>
        <dbReference type="SAM" id="SignalP"/>
    </source>
</evidence>
<sequence>MMRRFGLRFILVVGLAAIVTAQRSCGLQMSVDAHELGVSGTGSFLSLALGSIAHAADMAAAANKMSAMAHNMSSMALTATAKTHHTLKSVHPPLSHRDALAFRAFGFEPHESLKPDDAGAIAKSVKDKLTTSKRKCFTANFTAGHQSRLTLEEFVSSMATTLENFTANTEHLEADDAENKTVTLCQSISVDKTVRGCEEFEVIQDLQGLNFVPYYTKDGDASIRRLAHKEPMTCPKLVDKEGCGDRESYPVADPPMRYLPVTIPLEGTDLINKFDDKDSFMKNIVFQEDPKLRAIRIVRNLGVKGNRFSILGVKVASSVKGKFFNPKTKEMEEEKPAYIALQADVWIANTEELKENEHFALGFGKQAITMGLGTVPTADNMGKFSKKENGQWVVAPGFPFQVNRNAPDYAKREYTRLTRDAHFVFHSEEEEAGHTDQQPPAKNARKEA</sequence>
<feature type="signal peptide" evidence="2">
    <location>
        <begin position="1"/>
        <end position="21"/>
    </location>
</feature>
<proteinExistence type="predicted"/>
<evidence type="ECO:0000256" key="1">
    <source>
        <dbReference type="SAM" id="MobiDB-lite"/>
    </source>
</evidence>
<accession>A0A0G4H5T9</accession>
<protein>
    <submittedName>
        <fullName evidence="3">Uncharacterized protein</fullName>
    </submittedName>
</protein>
<dbReference type="AlphaFoldDB" id="A0A0G4H5T9"/>
<evidence type="ECO:0000313" key="3">
    <source>
        <dbReference type="EMBL" id="CEM39044.1"/>
    </source>
</evidence>
<feature type="region of interest" description="Disordered" evidence="1">
    <location>
        <begin position="425"/>
        <end position="448"/>
    </location>
</feature>
<dbReference type="VEuPathDB" id="CryptoDB:Vbra_10673"/>
<dbReference type="InParanoid" id="A0A0G4H5T9"/>
<dbReference type="Proteomes" id="UP000041254">
    <property type="component" value="Unassembled WGS sequence"/>
</dbReference>